<dbReference type="GO" id="GO:0044781">
    <property type="term" value="P:bacterial-type flagellum organization"/>
    <property type="evidence" value="ECO:0007669"/>
    <property type="project" value="UniProtKB-KW"/>
</dbReference>
<evidence type="ECO:0000256" key="10">
    <source>
        <dbReference type="ARBA" id="ARBA00023225"/>
    </source>
</evidence>
<evidence type="ECO:0000256" key="9">
    <source>
        <dbReference type="ARBA" id="ARBA00023136"/>
    </source>
</evidence>
<comment type="subcellular location">
    <subcellularLocation>
        <location evidence="1">Cell membrane</location>
        <topology evidence="1">Peripheral membrane protein</topology>
        <orientation evidence="1">Cytoplasmic side</orientation>
    </subcellularLocation>
</comment>
<dbReference type="GO" id="GO:0015031">
    <property type="term" value="P:protein transport"/>
    <property type="evidence" value="ECO:0007669"/>
    <property type="project" value="UniProtKB-KW"/>
</dbReference>
<dbReference type="InterPro" id="IPR052570">
    <property type="entry name" value="FliJ"/>
</dbReference>
<evidence type="ECO:0000313" key="12">
    <source>
        <dbReference type="Proteomes" id="UP000742786"/>
    </source>
</evidence>
<keyword evidence="11" id="KW-0282">Flagellum</keyword>
<reference evidence="11" key="1">
    <citation type="submission" date="2021-04" db="EMBL/GenBank/DDBJ databases">
        <authorList>
            <person name="Hornung B."/>
        </authorList>
    </citation>
    <scope>NUCLEOTIDE SEQUENCE</scope>
    <source>
        <strain evidence="11">G5G6</strain>
    </source>
</reference>
<dbReference type="NCBIfam" id="TIGR02473">
    <property type="entry name" value="flagell_FliJ"/>
    <property type="match status" value="1"/>
</dbReference>
<keyword evidence="8" id="KW-0653">Protein transport</keyword>
<evidence type="ECO:0000256" key="5">
    <source>
        <dbReference type="ARBA" id="ARBA00022475"/>
    </source>
</evidence>
<dbReference type="AlphaFoldDB" id="A0A916J1P7"/>
<evidence type="ECO:0000256" key="7">
    <source>
        <dbReference type="ARBA" id="ARBA00022795"/>
    </source>
</evidence>
<gene>
    <name evidence="11" type="ORF">GTOL_10078</name>
</gene>
<comment type="caution">
    <text evidence="11">The sequence shown here is derived from an EMBL/GenBank/DDBJ whole genome shotgun (WGS) entry which is preliminary data.</text>
</comment>
<keyword evidence="6" id="KW-0145">Chemotaxis</keyword>
<protein>
    <recommendedName>
        <fullName evidence="3">Flagellar FliJ protein</fullName>
    </recommendedName>
</protein>
<keyword evidence="10" id="KW-1006">Bacterial flagellum protein export</keyword>
<dbReference type="EMBL" id="CAJQUM010000001">
    <property type="protein sequence ID" value="CAG4882196.1"/>
    <property type="molecule type" value="Genomic_DNA"/>
</dbReference>
<evidence type="ECO:0000256" key="6">
    <source>
        <dbReference type="ARBA" id="ARBA00022500"/>
    </source>
</evidence>
<dbReference type="InterPro" id="IPR012823">
    <property type="entry name" value="Flagell_FliJ"/>
</dbReference>
<evidence type="ECO:0000256" key="3">
    <source>
        <dbReference type="ARBA" id="ARBA00020392"/>
    </source>
</evidence>
<evidence type="ECO:0000256" key="1">
    <source>
        <dbReference type="ARBA" id="ARBA00004413"/>
    </source>
</evidence>
<keyword evidence="12" id="KW-1185">Reference proteome</keyword>
<dbReference type="PRINTS" id="PR01004">
    <property type="entry name" value="FLGFLIJ"/>
</dbReference>
<keyword evidence="4" id="KW-0813">Transport</keyword>
<evidence type="ECO:0000256" key="2">
    <source>
        <dbReference type="ARBA" id="ARBA00010004"/>
    </source>
</evidence>
<dbReference type="InterPro" id="IPR018006">
    <property type="entry name" value="Flag_FliJ_proteobac"/>
</dbReference>
<dbReference type="GO" id="GO:0003774">
    <property type="term" value="F:cytoskeletal motor activity"/>
    <property type="evidence" value="ECO:0007669"/>
    <property type="project" value="InterPro"/>
</dbReference>
<proteinExistence type="inferred from homology"/>
<dbReference type="GO" id="GO:0006935">
    <property type="term" value="P:chemotaxis"/>
    <property type="evidence" value="ECO:0007669"/>
    <property type="project" value="UniProtKB-KW"/>
</dbReference>
<dbReference type="PANTHER" id="PTHR38786:SF1">
    <property type="entry name" value="FLAGELLAR FLIJ PROTEIN"/>
    <property type="match status" value="1"/>
</dbReference>
<comment type="similarity">
    <text evidence="2">Belongs to the FliJ family.</text>
</comment>
<keyword evidence="9" id="KW-0472">Membrane</keyword>
<dbReference type="Gene3D" id="1.10.287.1700">
    <property type="match status" value="1"/>
</dbReference>
<accession>A0A916J1P7</accession>
<evidence type="ECO:0000313" key="11">
    <source>
        <dbReference type="EMBL" id="CAG4882196.1"/>
    </source>
</evidence>
<dbReference type="GO" id="GO:0005886">
    <property type="term" value="C:plasma membrane"/>
    <property type="evidence" value="ECO:0007669"/>
    <property type="project" value="UniProtKB-SubCell"/>
</dbReference>
<keyword evidence="11" id="KW-0969">Cilium</keyword>
<sequence>MNNTFSLQSLLDLAKSHTNTAVRNLGRSFTREQAEAQKLQMLADYRLDYLANFQKSLQQGISPVSWGNYQEFMNKLDLAVKQQSEVVAHWQRLAAVSRQELEAQQRRLMSYDILSQRHHKVVSRREGLREQKEHDEYAATAHARLANGE</sequence>
<evidence type="ECO:0000256" key="4">
    <source>
        <dbReference type="ARBA" id="ARBA00022448"/>
    </source>
</evidence>
<keyword evidence="11" id="KW-0966">Cell projection</keyword>
<dbReference type="RefSeq" id="WP_220634295.1">
    <property type="nucleotide sequence ID" value="NZ_CAJQUM010000001.1"/>
</dbReference>
<keyword evidence="7" id="KW-1005">Bacterial flagellum biogenesis</keyword>
<dbReference type="Proteomes" id="UP000742786">
    <property type="component" value="Unassembled WGS sequence"/>
</dbReference>
<dbReference type="InterPro" id="IPR053716">
    <property type="entry name" value="Flag_assembly_chemotaxis_eff"/>
</dbReference>
<dbReference type="GO" id="GO:0009288">
    <property type="term" value="C:bacterial-type flagellum"/>
    <property type="evidence" value="ECO:0007669"/>
    <property type="project" value="InterPro"/>
</dbReference>
<keyword evidence="5" id="KW-1003">Cell membrane</keyword>
<dbReference type="PANTHER" id="PTHR38786">
    <property type="entry name" value="FLAGELLAR FLIJ PROTEIN"/>
    <property type="match status" value="1"/>
</dbReference>
<organism evidence="11 12">
    <name type="scientific">Georgfuchsia toluolica</name>
    <dbReference type="NCBI Taxonomy" id="424218"/>
    <lineage>
        <taxon>Bacteria</taxon>
        <taxon>Pseudomonadati</taxon>
        <taxon>Pseudomonadota</taxon>
        <taxon>Betaproteobacteria</taxon>
        <taxon>Nitrosomonadales</taxon>
        <taxon>Sterolibacteriaceae</taxon>
        <taxon>Georgfuchsia</taxon>
    </lineage>
</organism>
<evidence type="ECO:0000256" key="8">
    <source>
        <dbReference type="ARBA" id="ARBA00022927"/>
    </source>
</evidence>
<dbReference type="PIRSF" id="PIRSF019404">
    <property type="entry name" value="FliJ"/>
    <property type="match status" value="1"/>
</dbReference>
<dbReference type="Pfam" id="PF02050">
    <property type="entry name" value="FliJ"/>
    <property type="match status" value="1"/>
</dbReference>
<dbReference type="GO" id="GO:0071973">
    <property type="term" value="P:bacterial-type flagellum-dependent cell motility"/>
    <property type="evidence" value="ECO:0007669"/>
    <property type="project" value="InterPro"/>
</dbReference>
<name>A0A916J1P7_9PROT</name>